<reference evidence="1 2" key="1">
    <citation type="submission" date="2014-11" db="EMBL/GenBank/DDBJ databases">
        <authorList>
            <person name="Zhu J."/>
            <person name="Qi W."/>
            <person name="Song R."/>
        </authorList>
    </citation>
    <scope>NUCLEOTIDE SEQUENCE [LARGE SCALE GENOMIC DNA]</scope>
</reference>
<name>A0A0G4E8F2_VITBC</name>
<evidence type="ECO:0000313" key="1">
    <source>
        <dbReference type="EMBL" id="CEL91582.1"/>
    </source>
</evidence>
<organism evidence="1 2">
    <name type="scientific">Vitrella brassicaformis (strain CCMP3155)</name>
    <dbReference type="NCBI Taxonomy" id="1169540"/>
    <lineage>
        <taxon>Eukaryota</taxon>
        <taxon>Sar</taxon>
        <taxon>Alveolata</taxon>
        <taxon>Colpodellida</taxon>
        <taxon>Vitrellaceae</taxon>
        <taxon>Vitrella</taxon>
    </lineage>
</organism>
<sequence length="129" mass="15382">MITQSKWRISVYAFDQGREDISFSFQVCKDGVGRPCELGREYWRQLWVFVGGSREGSVKQGLRSRLKQQRLRYGCTVDTLQQWNFYKYDEETETLVHLKYFDQDKEGHPQQILDYMILLLHEPNTALPR</sequence>
<accession>A0A0G4E8F2</accession>
<protein>
    <submittedName>
        <fullName evidence="1">Uncharacterized protein</fullName>
    </submittedName>
</protein>
<dbReference type="EMBL" id="CDMY01000004">
    <property type="protein sequence ID" value="CEL91582.1"/>
    <property type="molecule type" value="Genomic_DNA"/>
</dbReference>
<dbReference type="PhylomeDB" id="A0A0G4E8F2"/>
<dbReference type="AlphaFoldDB" id="A0A0G4E8F2"/>
<proteinExistence type="predicted"/>
<evidence type="ECO:0000313" key="2">
    <source>
        <dbReference type="Proteomes" id="UP000041254"/>
    </source>
</evidence>
<keyword evidence="2" id="KW-1185">Reference proteome</keyword>
<dbReference type="VEuPathDB" id="CryptoDB:Vbra_6659"/>
<dbReference type="Proteomes" id="UP000041254">
    <property type="component" value="Unassembled WGS sequence"/>
</dbReference>
<gene>
    <name evidence="1" type="ORF">Vbra_6659</name>
</gene>
<dbReference type="InParanoid" id="A0A0G4E8F2"/>